<keyword evidence="2" id="KW-0560">Oxidoreductase</keyword>
<accession>A0A285D6A0</accession>
<dbReference type="PRINTS" id="PR00080">
    <property type="entry name" value="SDRFAMILY"/>
</dbReference>
<dbReference type="GO" id="GO:0008206">
    <property type="term" value="P:bile acid metabolic process"/>
    <property type="evidence" value="ECO:0007669"/>
    <property type="project" value="UniProtKB-ARBA"/>
</dbReference>
<protein>
    <submittedName>
        <fullName evidence="3">3-oxoacyl-[acyl-carrier protein] reductase</fullName>
    </submittedName>
</protein>
<dbReference type="SUPFAM" id="SSF51735">
    <property type="entry name" value="NAD(P)-binding Rossmann-fold domains"/>
    <property type="match status" value="1"/>
</dbReference>
<reference evidence="3 4" key="1">
    <citation type="submission" date="2017-08" db="EMBL/GenBank/DDBJ databases">
        <authorList>
            <person name="de Groot N.N."/>
        </authorList>
    </citation>
    <scope>NUCLEOTIDE SEQUENCE [LARGE SCALE GENOMIC DNA]</scope>
    <source>
        <strain evidence="3 4">JC228</strain>
    </source>
</reference>
<keyword evidence="4" id="KW-1185">Reference proteome</keyword>
<proteinExistence type="inferred from homology"/>
<dbReference type="FunFam" id="3.40.50.720:FF:000084">
    <property type="entry name" value="Short-chain dehydrogenase reductase"/>
    <property type="match status" value="1"/>
</dbReference>
<evidence type="ECO:0000313" key="4">
    <source>
        <dbReference type="Proteomes" id="UP000219546"/>
    </source>
</evidence>
<dbReference type="EMBL" id="OAOP01000010">
    <property type="protein sequence ID" value="SNX74683.1"/>
    <property type="molecule type" value="Genomic_DNA"/>
</dbReference>
<dbReference type="GO" id="GO:0016491">
    <property type="term" value="F:oxidoreductase activity"/>
    <property type="evidence" value="ECO:0007669"/>
    <property type="project" value="UniProtKB-KW"/>
</dbReference>
<sequence>MDLGLKNKVAFVCASSKGLGKASALELAKEGAHVVLTGRDEKELQETKKQLQSLTESEVEYVVCDLTKKEDIENAVRYTIEKFNRIDILINNSGGPPSGTFEQFTDEDWYQSFELNLLSYVRCIRAVLPYMKEQNYGKIINLTSTSIKQPIPGLLLSNTFRTGVMGLSKTLATELAGFNILVNTVAPGRILTDRVQTLDSIKAEKTGMSLEEVQNHSKKSIPLGRYGKPEEFGAVVAFIASDKCSYVTGTSIIIDGGMVKSI</sequence>
<dbReference type="AlphaFoldDB" id="A0A285D6A0"/>
<dbReference type="CDD" id="cd05344">
    <property type="entry name" value="BKR_like_SDR_like"/>
    <property type="match status" value="1"/>
</dbReference>
<evidence type="ECO:0000256" key="2">
    <source>
        <dbReference type="ARBA" id="ARBA00023002"/>
    </source>
</evidence>
<dbReference type="PANTHER" id="PTHR42879:SF6">
    <property type="entry name" value="NADPH-DEPENDENT REDUCTASE BACG"/>
    <property type="match status" value="1"/>
</dbReference>
<dbReference type="Pfam" id="PF13561">
    <property type="entry name" value="adh_short_C2"/>
    <property type="match status" value="1"/>
</dbReference>
<dbReference type="PRINTS" id="PR00081">
    <property type="entry name" value="GDHRDH"/>
</dbReference>
<organism evidence="3 4">
    <name type="scientific">Bacillus oleivorans</name>
    <dbReference type="NCBI Taxonomy" id="1448271"/>
    <lineage>
        <taxon>Bacteria</taxon>
        <taxon>Bacillati</taxon>
        <taxon>Bacillota</taxon>
        <taxon>Bacilli</taxon>
        <taxon>Bacillales</taxon>
        <taxon>Bacillaceae</taxon>
        <taxon>Bacillus</taxon>
    </lineage>
</organism>
<evidence type="ECO:0000313" key="3">
    <source>
        <dbReference type="EMBL" id="SNX74683.1"/>
    </source>
</evidence>
<dbReference type="Proteomes" id="UP000219546">
    <property type="component" value="Unassembled WGS sequence"/>
</dbReference>
<dbReference type="PANTHER" id="PTHR42879">
    <property type="entry name" value="3-OXOACYL-(ACYL-CARRIER-PROTEIN) REDUCTASE"/>
    <property type="match status" value="1"/>
</dbReference>
<dbReference type="Gene3D" id="3.40.50.720">
    <property type="entry name" value="NAD(P)-binding Rossmann-like Domain"/>
    <property type="match status" value="1"/>
</dbReference>
<dbReference type="InterPro" id="IPR002347">
    <property type="entry name" value="SDR_fam"/>
</dbReference>
<dbReference type="OrthoDB" id="9803333at2"/>
<gene>
    <name evidence="3" type="ORF">SAMN05877753_1104</name>
</gene>
<comment type="similarity">
    <text evidence="1">Belongs to the short-chain dehydrogenases/reductases (SDR) family.</text>
</comment>
<dbReference type="InterPro" id="IPR050259">
    <property type="entry name" value="SDR"/>
</dbReference>
<evidence type="ECO:0000256" key="1">
    <source>
        <dbReference type="ARBA" id="ARBA00006484"/>
    </source>
</evidence>
<name>A0A285D6A0_9BACI</name>
<dbReference type="RefSeq" id="WP_097160059.1">
    <property type="nucleotide sequence ID" value="NZ_JBEPMQ010000011.1"/>
</dbReference>
<dbReference type="InterPro" id="IPR036291">
    <property type="entry name" value="NAD(P)-bd_dom_sf"/>
</dbReference>